<evidence type="ECO:0000313" key="2">
    <source>
        <dbReference type="EMBL" id="SDM94413.1"/>
    </source>
</evidence>
<sequence length="63" mass="6742">MSKEETRSVKWGKRLLVTGVALLAAGIVLLMLAPPFFAVWALLLSVLVNAAGGYLLVFGRKKG</sequence>
<protein>
    <submittedName>
        <fullName evidence="2">Uncharacterized protein</fullName>
    </submittedName>
</protein>
<accession>A0A1G9XDM1</accession>
<dbReference type="RefSeq" id="WP_092638718.1">
    <property type="nucleotide sequence ID" value="NZ_FNID01000008.1"/>
</dbReference>
<dbReference type="EMBL" id="FNID01000008">
    <property type="protein sequence ID" value="SDM94413.1"/>
    <property type="molecule type" value="Genomic_DNA"/>
</dbReference>
<dbReference type="Proteomes" id="UP000199182">
    <property type="component" value="Unassembled WGS sequence"/>
</dbReference>
<dbReference type="AlphaFoldDB" id="A0A1G9XDM1"/>
<evidence type="ECO:0000256" key="1">
    <source>
        <dbReference type="SAM" id="Phobius"/>
    </source>
</evidence>
<reference evidence="2 3" key="1">
    <citation type="submission" date="2016-10" db="EMBL/GenBank/DDBJ databases">
        <authorList>
            <person name="de Groot N.N."/>
        </authorList>
    </citation>
    <scope>NUCLEOTIDE SEQUENCE [LARGE SCALE GENOMIC DNA]</scope>
    <source>
        <strain evidence="2 3">CGMCC 1.5012</strain>
    </source>
</reference>
<name>A0A1G9XDM1_9FIRM</name>
<keyword evidence="1" id="KW-1133">Transmembrane helix</keyword>
<gene>
    <name evidence="2" type="ORF">SAMN05192585_10830</name>
</gene>
<proteinExistence type="predicted"/>
<feature type="transmembrane region" description="Helical" evidence="1">
    <location>
        <begin position="38"/>
        <end position="58"/>
    </location>
</feature>
<evidence type="ECO:0000313" key="3">
    <source>
        <dbReference type="Proteomes" id="UP000199182"/>
    </source>
</evidence>
<keyword evidence="1" id="KW-0472">Membrane</keyword>
<feature type="transmembrane region" description="Helical" evidence="1">
    <location>
        <begin position="12"/>
        <end position="32"/>
    </location>
</feature>
<organism evidence="2 3">
    <name type="scientific">Acetanaerobacterium elongatum</name>
    <dbReference type="NCBI Taxonomy" id="258515"/>
    <lineage>
        <taxon>Bacteria</taxon>
        <taxon>Bacillati</taxon>
        <taxon>Bacillota</taxon>
        <taxon>Clostridia</taxon>
        <taxon>Eubacteriales</taxon>
        <taxon>Oscillospiraceae</taxon>
        <taxon>Acetanaerobacterium</taxon>
    </lineage>
</organism>
<keyword evidence="1" id="KW-0812">Transmembrane</keyword>
<keyword evidence="3" id="KW-1185">Reference proteome</keyword>